<dbReference type="EMBL" id="CAJOBR010049662">
    <property type="protein sequence ID" value="CAF5047711.1"/>
    <property type="molecule type" value="Genomic_DNA"/>
</dbReference>
<proteinExistence type="predicted"/>
<organism evidence="2 4">
    <name type="scientific">Rotaria socialis</name>
    <dbReference type="NCBI Taxonomy" id="392032"/>
    <lineage>
        <taxon>Eukaryota</taxon>
        <taxon>Metazoa</taxon>
        <taxon>Spiralia</taxon>
        <taxon>Gnathifera</taxon>
        <taxon>Rotifera</taxon>
        <taxon>Eurotatoria</taxon>
        <taxon>Bdelloidea</taxon>
        <taxon>Philodinida</taxon>
        <taxon>Philodinidae</taxon>
        <taxon>Rotaria</taxon>
    </lineage>
</organism>
<comment type="caution">
    <text evidence="2">The sequence shown here is derived from an EMBL/GenBank/DDBJ whole genome shotgun (WGS) entry which is preliminary data.</text>
</comment>
<evidence type="ECO:0000313" key="2">
    <source>
        <dbReference type="EMBL" id="CAF5047711.1"/>
    </source>
</evidence>
<dbReference type="Proteomes" id="UP000663848">
    <property type="component" value="Unassembled WGS sequence"/>
</dbReference>
<reference evidence="2" key="1">
    <citation type="submission" date="2021-02" db="EMBL/GenBank/DDBJ databases">
        <authorList>
            <person name="Nowell W R."/>
        </authorList>
    </citation>
    <scope>NUCLEOTIDE SEQUENCE</scope>
</reference>
<dbReference type="EMBL" id="CAJOBR010049741">
    <property type="protein sequence ID" value="CAF5047875.1"/>
    <property type="molecule type" value="Genomic_DNA"/>
</dbReference>
<accession>A0A822CN78</accession>
<name>A0A822CN78_9BILA</name>
<evidence type="ECO:0000313" key="3">
    <source>
        <dbReference type="EMBL" id="CAF5047875.1"/>
    </source>
</evidence>
<dbReference type="AlphaFoldDB" id="A0A822CN78"/>
<evidence type="ECO:0000313" key="4">
    <source>
        <dbReference type="Proteomes" id="UP000663848"/>
    </source>
</evidence>
<feature type="compositionally biased region" description="Basic and acidic residues" evidence="1">
    <location>
        <begin position="30"/>
        <end position="43"/>
    </location>
</feature>
<feature type="compositionally biased region" description="Polar residues" evidence="1">
    <location>
        <begin position="45"/>
        <end position="56"/>
    </location>
</feature>
<protein>
    <submittedName>
        <fullName evidence="2">Uncharacterized protein</fullName>
    </submittedName>
</protein>
<gene>
    <name evidence="2" type="ORF">QYT958_LOCUS41846</name>
    <name evidence="3" type="ORF">QYT958_LOCUS41856</name>
</gene>
<evidence type="ECO:0000256" key="1">
    <source>
        <dbReference type="SAM" id="MobiDB-lite"/>
    </source>
</evidence>
<feature type="region of interest" description="Disordered" evidence="1">
    <location>
        <begin position="24"/>
        <end position="56"/>
    </location>
</feature>
<sequence>VVIEPIELSQDYRKFDLNTPWETFPKFRNTVHDDTKKRQEAEASQKPTGTGSENKK</sequence>
<feature type="non-terminal residue" evidence="2">
    <location>
        <position position="56"/>
    </location>
</feature>